<evidence type="ECO:0000313" key="2">
    <source>
        <dbReference type="EMBL" id="EBS0566353.1"/>
    </source>
</evidence>
<protein>
    <submittedName>
        <fullName evidence="2">Uncharacterized protein</fullName>
    </submittedName>
</protein>
<feature type="region of interest" description="Disordered" evidence="1">
    <location>
        <begin position="314"/>
        <end position="338"/>
    </location>
</feature>
<dbReference type="AlphaFoldDB" id="A0A5U8XYG5"/>
<comment type="caution">
    <text evidence="2">The sequence shown here is derived from an EMBL/GenBank/DDBJ whole genome shotgun (WGS) entry which is preliminary data.</text>
</comment>
<gene>
    <name evidence="2" type="ORF">DTU56_25115</name>
</gene>
<dbReference type="EMBL" id="AAGUDP010000063">
    <property type="protein sequence ID" value="EBS0566353.1"/>
    <property type="molecule type" value="Genomic_DNA"/>
</dbReference>
<feature type="non-terminal residue" evidence="2">
    <location>
        <position position="338"/>
    </location>
</feature>
<name>A0A5U8XYG5_SALMU</name>
<accession>A0A5U8XYG5</accession>
<feature type="non-terminal residue" evidence="2">
    <location>
        <position position="1"/>
    </location>
</feature>
<evidence type="ECO:0000256" key="1">
    <source>
        <dbReference type="SAM" id="MobiDB-lite"/>
    </source>
</evidence>
<sequence length="338" mass="39207">HVEDMTQKDGNPRFIPAFQIKNMIRFYYQKNRKVKRVTKLPLALMDKRYPIVFNYAMIPLRWRYLPTAWARIQRWNNLYGTLCDTVASVARESTRNHLIFFNLPEVLPPRNKFHAVEEYEQAAHAHGVDGTQRPEFFEGKLRADETRITSFRELFAPLADNLDRILGDAAVKELNEGFESFDEATLGWSDDAEIDLEGCDCDLGFEAWTRVTIGWFPDDDSLQLVDLWRWLGEKREDSKLNAIDPAHYEKVFFVFTVGGRYNVLSMAKLNEWREKSGIQTMTQRFHNYLSNMMAFRQLDQRDVILETVPESEADKPETIGMVTAGDSDASVVEDDTEA</sequence>
<organism evidence="2">
    <name type="scientific">Salmonella muenchen</name>
    <dbReference type="NCBI Taxonomy" id="596"/>
    <lineage>
        <taxon>Bacteria</taxon>
        <taxon>Pseudomonadati</taxon>
        <taxon>Pseudomonadota</taxon>
        <taxon>Gammaproteobacteria</taxon>
        <taxon>Enterobacterales</taxon>
        <taxon>Enterobacteriaceae</taxon>
        <taxon>Salmonella</taxon>
    </lineage>
</organism>
<reference evidence="2" key="1">
    <citation type="submission" date="2018-07" db="EMBL/GenBank/DDBJ databases">
        <authorList>
            <person name="Ashton P.M."/>
            <person name="Dallman T."/>
            <person name="Nair S."/>
            <person name="De Pinna E."/>
            <person name="Peters T."/>
            <person name="Grant K."/>
        </authorList>
    </citation>
    <scope>NUCLEOTIDE SEQUENCE</scope>
    <source>
        <strain evidence="2">142535</strain>
    </source>
</reference>
<proteinExistence type="predicted"/>